<proteinExistence type="predicted"/>
<reference evidence="1 2" key="1">
    <citation type="submission" date="2024-05" db="EMBL/GenBank/DDBJ databases">
        <title>Culex pipiens pipiens assembly and annotation.</title>
        <authorList>
            <person name="Alout H."/>
            <person name="Durand T."/>
        </authorList>
    </citation>
    <scope>NUCLEOTIDE SEQUENCE [LARGE SCALE GENOMIC DNA]</scope>
    <source>
        <strain evidence="1">HA-2024</strain>
        <tissue evidence="1">Whole body</tissue>
    </source>
</reference>
<dbReference type="AlphaFoldDB" id="A0ABD1CNC3"/>
<dbReference type="Proteomes" id="UP001562425">
    <property type="component" value="Unassembled WGS sequence"/>
</dbReference>
<comment type="caution">
    <text evidence="1">The sequence shown here is derived from an EMBL/GenBank/DDBJ whole genome shotgun (WGS) entry which is preliminary data.</text>
</comment>
<name>A0ABD1CNC3_CULPP</name>
<sequence length="207" mass="23718">MRFIQFECVRQWYRRRDPIYQDIVSSLNRRIREECNQANFNKFKDTLRTLHDDRDTLWRITKALRKTTKYSPPLRKGTNIIASSSEKAKLLAASFASAHTNQMPDDPATVAEVNNSIDAIDRTPLADNHSCLVLVKPIIMQQLLSSMSRHESTFQALPEFPATANHSNWQSVHVRPVLAAGFPLRTLWSLSRPQIGRPAFRSAFAEL</sequence>
<organism evidence="1 2">
    <name type="scientific">Culex pipiens pipiens</name>
    <name type="common">Northern house mosquito</name>
    <dbReference type="NCBI Taxonomy" id="38569"/>
    <lineage>
        <taxon>Eukaryota</taxon>
        <taxon>Metazoa</taxon>
        <taxon>Ecdysozoa</taxon>
        <taxon>Arthropoda</taxon>
        <taxon>Hexapoda</taxon>
        <taxon>Insecta</taxon>
        <taxon>Pterygota</taxon>
        <taxon>Neoptera</taxon>
        <taxon>Endopterygota</taxon>
        <taxon>Diptera</taxon>
        <taxon>Nematocera</taxon>
        <taxon>Culicoidea</taxon>
        <taxon>Culicidae</taxon>
        <taxon>Culicinae</taxon>
        <taxon>Culicini</taxon>
        <taxon>Culex</taxon>
        <taxon>Culex</taxon>
    </lineage>
</organism>
<accession>A0ABD1CNC3</accession>
<protein>
    <submittedName>
        <fullName evidence="1">Uncharacterized protein</fullName>
    </submittedName>
</protein>
<gene>
    <name evidence="1" type="ORF">pipiens_004103</name>
</gene>
<dbReference type="EMBL" id="JBEHCU010010648">
    <property type="protein sequence ID" value="KAL1377914.1"/>
    <property type="molecule type" value="Genomic_DNA"/>
</dbReference>
<keyword evidence="2" id="KW-1185">Reference proteome</keyword>
<evidence type="ECO:0000313" key="2">
    <source>
        <dbReference type="Proteomes" id="UP001562425"/>
    </source>
</evidence>
<evidence type="ECO:0000313" key="1">
    <source>
        <dbReference type="EMBL" id="KAL1377914.1"/>
    </source>
</evidence>